<organism evidence="2 3">
    <name type="scientific">Aspergillus pseudonomiae</name>
    <dbReference type="NCBI Taxonomy" id="1506151"/>
    <lineage>
        <taxon>Eukaryota</taxon>
        <taxon>Fungi</taxon>
        <taxon>Dikarya</taxon>
        <taxon>Ascomycota</taxon>
        <taxon>Pezizomycotina</taxon>
        <taxon>Eurotiomycetes</taxon>
        <taxon>Eurotiomycetidae</taxon>
        <taxon>Eurotiales</taxon>
        <taxon>Aspergillaceae</taxon>
        <taxon>Aspergillus</taxon>
        <taxon>Aspergillus subgen. Circumdati</taxon>
    </lineage>
</organism>
<keyword evidence="1" id="KW-1133">Transmembrane helix</keyword>
<protein>
    <submittedName>
        <fullName evidence="2">Uncharacterized protein</fullName>
    </submittedName>
</protein>
<keyword evidence="1" id="KW-0812">Transmembrane</keyword>
<dbReference type="EMBL" id="ML736749">
    <property type="protein sequence ID" value="KAE8407159.1"/>
    <property type="molecule type" value="Genomic_DNA"/>
</dbReference>
<reference evidence="2 3" key="1">
    <citation type="submission" date="2019-04" db="EMBL/GenBank/DDBJ databases">
        <authorList>
            <consortium name="DOE Joint Genome Institute"/>
            <person name="Mondo S."/>
            <person name="Kjaerbolling I."/>
            <person name="Vesth T."/>
            <person name="Frisvad J.C."/>
            <person name="Nybo J.L."/>
            <person name="Theobald S."/>
            <person name="Kildgaard S."/>
            <person name="Isbrandt T."/>
            <person name="Kuo A."/>
            <person name="Sato A."/>
            <person name="Lyhne E.K."/>
            <person name="Kogle M.E."/>
            <person name="Wiebenga A."/>
            <person name="Kun R.S."/>
            <person name="Lubbers R.J."/>
            <person name="Makela M.R."/>
            <person name="Barry K."/>
            <person name="Chovatia M."/>
            <person name="Clum A."/>
            <person name="Daum C."/>
            <person name="Haridas S."/>
            <person name="He G."/>
            <person name="LaButti K."/>
            <person name="Lipzen A."/>
            <person name="Riley R."/>
            <person name="Salamov A."/>
            <person name="Simmons B.A."/>
            <person name="Magnuson J.K."/>
            <person name="Henrissat B."/>
            <person name="Mortensen U.H."/>
            <person name="Larsen T.O."/>
            <person name="Devries R.P."/>
            <person name="Grigoriev I.V."/>
            <person name="Machida M."/>
            <person name="Baker S.E."/>
            <person name="Andersen M.R."/>
            <person name="Cantor M.N."/>
            <person name="Hua S.X."/>
        </authorList>
    </citation>
    <scope>NUCLEOTIDE SEQUENCE [LARGE SCALE GENOMIC DNA]</scope>
    <source>
        <strain evidence="2 3">CBS 119388</strain>
    </source>
</reference>
<accession>A0A5N7DM81</accession>
<proteinExistence type="predicted"/>
<dbReference type="GeneID" id="43671778"/>
<evidence type="ECO:0000256" key="1">
    <source>
        <dbReference type="SAM" id="Phobius"/>
    </source>
</evidence>
<evidence type="ECO:0000313" key="2">
    <source>
        <dbReference type="EMBL" id="KAE8407159.1"/>
    </source>
</evidence>
<dbReference type="Proteomes" id="UP000325579">
    <property type="component" value="Unassembled WGS sequence"/>
</dbReference>
<keyword evidence="3" id="KW-1185">Reference proteome</keyword>
<gene>
    <name evidence="2" type="ORF">BDV37DRAFT_28262</name>
</gene>
<dbReference type="AlphaFoldDB" id="A0A5N7DM81"/>
<evidence type="ECO:0000313" key="3">
    <source>
        <dbReference type="Proteomes" id="UP000325579"/>
    </source>
</evidence>
<dbReference type="RefSeq" id="XP_031944478.1">
    <property type="nucleotide sequence ID" value="XM_032087087.1"/>
</dbReference>
<feature type="transmembrane region" description="Helical" evidence="1">
    <location>
        <begin position="6"/>
        <end position="26"/>
    </location>
</feature>
<keyword evidence="1" id="KW-0472">Membrane</keyword>
<name>A0A5N7DM81_9EURO</name>
<sequence length="76" mass="9071">MSMHGNALITIWYMMHFGYMCMYIYISLPREVSILLQWGLNRYSKKYLIYLCTISIDGTIQYYNNRSLDVEANRGK</sequence>